<proteinExistence type="predicted"/>
<reference evidence="5" key="1">
    <citation type="journal article" date="2018" name="DNA Res.">
        <title>Multiple hybrid de novo genome assembly of finger millet, an orphan allotetraploid crop.</title>
        <authorList>
            <person name="Hatakeyama M."/>
            <person name="Aluri S."/>
            <person name="Balachadran M.T."/>
            <person name="Sivarajan S.R."/>
            <person name="Patrignani A."/>
            <person name="Gruter S."/>
            <person name="Poveda L."/>
            <person name="Shimizu-Inatsugi R."/>
            <person name="Baeten J."/>
            <person name="Francoijs K.J."/>
            <person name="Nataraja K.N."/>
            <person name="Reddy Y.A.N."/>
            <person name="Phadnis S."/>
            <person name="Ravikumar R.L."/>
            <person name="Schlapbach R."/>
            <person name="Sreeman S.M."/>
            <person name="Shimizu K.K."/>
        </authorList>
    </citation>
    <scope>NUCLEOTIDE SEQUENCE</scope>
</reference>
<evidence type="ECO:0000256" key="1">
    <source>
        <dbReference type="ARBA" id="ARBA00004167"/>
    </source>
</evidence>
<keyword evidence="6" id="KW-1185">Reference proteome</keyword>
<dbReference type="Proteomes" id="UP001054889">
    <property type="component" value="Unassembled WGS sequence"/>
</dbReference>
<evidence type="ECO:0000256" key="3">
    <source>
        <dbReference type="SAM" id="SignalP"/>
    </source>
</evidence>
<reference evidence="5" key="2">
    <citation type="submission" date="2021-12" db="EMBL/GenBank/DDBJ databases">
        <title>Resequencing data analysis of finger millet.</title>
        <authorList>
            <person name="Hatakeyama M."/>
            <person name="Aluri S."/>
            <person name="Balachadran M.T."/>
            <person name="Sivarajan S.R."/>
            <person name="Poveda L."/>
            <person name="Shimizu-Inatsugi R."/>
            <person name="Schlapbach R."/>
            <person name="Sreeman S.M."/>
            <person name="Shimizu K.K."/>
        </authorList>
    </citation>
    <scope>NUCLEOTIDE SEQUENCE</scope>
</reference>
<evidence type="ECO:0000313" key="5">
    <source>
        <dbReference type="EMBL" id="GJN04525.1"/>
    </source>
</evidence>
<protein>
    <recommendedName>
        <fullName evidence="4">Wall-associated receptor kinase galacturonan-binding domain-containing protein</fullName>
    </recommendedName>
</protein>
<comment type="subcellular location">
    <subcellularLocation>
        <location evidence="1">Membrane</location>
        <topology evidence="1">Single-pass membrane protein</topology>
    </subcellularLocation>
</comment>
<feature type="signal peptide" evidence="3">
    <location>
        <begin position="1"/>
        <end position="21"/>
    </location>
</feature>
<evidence type="ECO:0000259" key="4">
    <source>
        <dbReference type="Pfam" id="PF13947"/>
    </source>
</evidence>
<gene>
    <name evidence="5" type="primary">ga22081</name>
    <name evidence="5" type="ORF">PR202_ga22081</name>
</gene>
<comment type="caution">
    <text evidence="5">The sequence shown here is derived from an EMBL/GenBank/DDBJ whole genome shotgun (WGS) entry which is preliminary data.</text>
</comment>
<sequence>MSSFWISLLLTALLLSPTTDSLTIHPGCQASCGGVDIPYPFGIGAGCFRPGFEIACVMRTTPVLAATNPVVQVLSLSVMPRPEARVMLPVAYQCYNKTGDATDDYSYGTVNINPSGVYRISNVYNELFVLGCNTFSYTNSGPAGRTKYMFYTGCAAYCNDSRSAQDGACEGIGCCHVDIPPGLTDSWRKGSTPSRSQTAV</sequence>
<keyword evidence="2 3" id="KW-0732">Signal</keyword>
<dbReference type="GO" id="GO:0016020">
    <property type="term" value="C:membrane"/>
    <property type="evidence" value="ECO:0007669"/>
    <property type="project" value="UniProtKB-SubCell"/>
</dbReference>
<dbReference type="GO" id="GO:0030247">
    <property type="term" value="F:polysaccharide binding"/>
    <property type="evidence" value="ECO:0007669"/>
    <property type="project" value="InterPro"/>
</dbReference>
<dbReference type="PANTHER" id="PTHR33491">
    <property type="entry name" value="OSJNBA0016N04.9 PROTEIN"/>
    <property type="match status" value="1"/>
</dbReference>
<organism evidence="5 6">
    <name type="scientific">Eleusine coracana subsp. coracana</name>
    <dbReference type="NCBI Taxonomy" id="191504"/>
    <lineage>
        <taxon>Eukaryota</taxon>
        <taxon>Viridiplantae</taxon>
        <taxon>Streptophyta</taxon>
        <taxon>Embryophyta</taxon>
        <taxon>Tracheophyta</taxon>
        <taxon>Spermatophyta</taxon>
        <taxon>Magnoliopsida</taxon>
        <taxon>Liliopsida</taxon>
        <taxon>Poales</taxon>
        <taxon>Poaceae</taxon>
        <taxon>PACMAD clade</taxon>
        <taxon>Chloridoideae</taxon>
        <taxon>Cynodonteae</taxon>
        <taxon>Eleusininae</taxon>
        <taxon>Eleusine</taxon>
    </lineage>
</organism>
<feature type="domain" description="Wall-associated receptor kinase galacturonan-binding" evidence="4">
    <location>
        <begin position="28"/>
        <end position="77"/>
    </location>
</feature>
<evidence type="ECO:0000313" key="6">
    <source>
        <dbReference type="Proteomes" id="UP001054889"/>
    </source>
</evidence>
<dbReference type="EMBL" id="BQKI01000011">
    <property type="protein sequence ID" value="GJN04525.1"/>
    <property type="molecule type" value="Genomic_DNA"/>
</dbReference>
<dbReference type="InterPro" id="IPR025287">
    <property type="entry name" value="WAK_GUB"/>
</dbReference>
<dbReference type="AlphaFoldDB" id="A0AAV5D3A6"/>
<accession>A0AAV5D3A6</accession>
<feature type="chain" id="PRO_5043764141" description="Wall-associated receptor kinase galacturonan-binding domain-containing protein" evidence="3">
    <location>
        <begin position="22"/>
        <end position="200"/>
    </location>
</feature>
<evidence type="ECO:0000256" key="2">
    <source>
        <dbReference type="ARBA" id="ARBA00022729"/>
    </source>
</evidence>
<dbReference type="Pfam" id="PF13947">
    <property type="entry name" value="GUB_WAK_bind"/>
    <property type="match status" value="1"/>
</dbReference>
<name>A0AAV5D3A6_ELECO</name>